<keyword evidence="2 5" id="KW-0540">Nuclease</keyword>
<dbReference type="InterPro" id="IPR022907">
    <property type="entry name" value="VapC_family"/>
</dbReference>
<keyword evidence="5" id="KW-0460">Magnesium</keyword>
<dbReference type="OrthoDB" id="7350421at2"/>
<sequence>MRVVDTSAWIEGFVRGGVNQAIRTELPQREHCIVPTIVQLEIAKWSARNLPDEVAEGVIAYTTQCMVVDLDTSIAIRAAELCRIHKLATADAIVYATALDQGADLLTCDAHFEGLEHVTYLPKAKS</sequence>
<evidence type="ECO:0000256" key="2">
    <source>
        <dbReference type="ARBA" id="ARBA00022722"/>
    </source>
</evidence>
<protein>
    <recommendedName>
        <fullName evidence="5">Ribonuclease VapC</fullName>
        <shortName evidence="5">RNase VapC</shortName>
        <ecNumber evidence="5">3.1.-.-</ecNumber>
    </recommendedName>
    <alternativeName>
        <fullName evidence="5">Toxin VapC</fullName>
    </alternativeName>
</protein>
<evidence type="ECO:0000259" key="6">
    <source>
        <dbReference type="Pfam" id="PF01850"/>
    </source>
</evidence>
<keyword evidence="1 5" id="KW-1277">Toxin-antitoxin system</keyword>
<comment type="similarity">
    <text evidence="5">Belongs to the PINc/VapC protein family.</text>
</comment>
<dbReference type="GO" id="GO:0090729">
    <property type="term" value="F:toxin activity"/>
    <property type="evidence" value="ECO:0007669"/>
    <property type="project" value="UniProtKB-KW"/>
</dbReference>
<dbReference type="GO" id="GO:0004540">
    <property type="term" value="F:RNA nuclease activity"/>
    <property type="evidence" value="ECO:0007669"/>
    <property type="project" value="InterPro"/>
</dbReference>
<dbReference type="AlphaFoldDB" id="H0HTP0"/>
<dbReference type="Gene3D" id="3.40.50.1010">
    <property type="entry name" value="5'-nuclease"/>
    <property type="match status" value="1"/>
</dbReference>
<name>H0HTP0_9HYPH</name>
<dbReference type="Proteomes" id="UP000003250">
    <property type="component" value="Unassembled WGS sequence"/>
</dbReference>
<evidence type="ECO:0000313" key="8">
    <source>
        <dbReference type="Proteomes" id="UP000003250"/>
    </source>
</evidence>
<dbReference type="EMBL" id="AHAM01000140">
    <property type="protein sequence ID" value="EHK56018.1"/>
    <property type="molecule type" value="Genomic_DNA"/>
</dbReference>
<evidence type="ECO:0000313" key="7">
    <source>
        <dbReference type="EMBL" id="EHK56018.1"/>
    </source>
</evidence>
<comment type="function">
    <text evidence="5">Toxic component of a toxin-antitoxin (TA) system. An RNase.</text>
</comment>
<dbReference type="SUPFAM" id="SSF88723">
    <property type="entry name" value="PIN domain-like"/>
    <property type="match status" value="1"/>
</dbReference>
<organism evidence="7 8">
    <name type="scientific">Mesorhizobium alhagi CCNWXJ12-2</name>
    <dbReference type="NCBI Taxonomy" id="1107882"/>
    <lineage>
        <taxon>Bacteria</taxon>
        <taxon>Pseudomonadati</taxon>
        <taxon>Pseudomonadota</taxon>
        <taxon>Alphaproteobacteria</taxon>
        <taxon>Hyphomicrobiales</taxon>
        <taxon>Phyllobacteriaceae</taxon>
        <taxon>Allomesorhizobium</taxon>
    </lineage>
</organism>
<accession>H0HTP0</accession>
<comment type="cofactor">
    <cofactor evidence="5">
        <name>Mg(2+)</name>
        <dbReference type="ChEBI" id="CHEBI:18420"/>
    </cofactor>
</comment>
<feature type="binding site" evidence="5">
    <location>
        <position position="91"/>
    </location>
    <ligand>
        <name>Mg(2+)</name>
        <dbReference type="ChEBI" id="CHEBI:18420"/>
    </ligand>
</feature>
<dbReference type="Pfam" id="PF01850">
    <property type="entry name" value="PIN"/>
    <property type="match status" value="1"/>
</dbReference>
<keyword evidence="8" id="KW-1185">Reference proteome</keyword>
<evidence type="ECO:0000256" key="3">
    <source>
        <dbReference type="ARBA" id="ARBA00022723"/>
    </source>
</evidence>
<dbReference type="RefSeq" id="WP_008837150.1">
    <property type="nucleotide sequence ID" value="NZ_AHAM01000140.1"/>
</dbReference>
<dbReference type="GO" id="GO:0000287">
    <property type="term" value="F:magnesium ion binding"/>
    <property type="evidence" value="ECO:0007669"/>
    <property type="project" value="UniProtKB-UniRule"/>
</dbReference>
<evidence type="ECO:0000256" key="4">
    <source>
        <dbReference type="ARBA" id="ARBA00022801"/>
    </source>
</evidence>
<feature type="binding site" evidence="5">
    <location>
        <position position="5"/>
    </location>
    <ligand>
        <name>Mg(2+)</name>
        <dbReference type="ChEBI" id="CHEBI:18420"/>
    </ligand>
</feature>
<keyword evidence="4 5" id="KW-0378">Hydrolase</keyword>
<feature type="domain" description="PIN" evidence="6">
    <location>
        <begin position="3"/>
        <end position="113"/>
    </location>
</feature>
<gene>
    <name evidence="5" type="primary">vapC</name>
    <name evidence="7" type="ORF">MAXJ12_17658</name>
</gene>
<reference evidence="7 8" key="1">
    <citation type="journal article" date="2012" name="J. Bacteriol.">
        <title>Draft Genome Sequence of Mesorhizobium alhagi CCNWXJ12-2T, a Novel Salt-Resistant Species Isolated from the Desert of Northwestern China.</title>
        <authorList>
            <person name="Zhou M."/>
            <person name="Chen W."/>
            <person name="Chen H."/>
            <person name="Wei G."/>
        </authorList>
    </citation>
    <scope>NUCLEOTIDE SEQUENCE [LARGE SCALE GENOMIC DNA]</scope>
    <source>
        <strain evidence="7 8">CCNWXJ12-2</strain>
    </source>
</reference>
<dbReference type="HAMAP" id="MF_00265">
    <property type="entry name" value="VapC_Nob1"/>
    <property type="match status" value="1"/>
</dbReference>
<dbReference type="InterPro" id="IPR002716">
    <property type="entry name" value="PIN_dom"/>
</dbReference>
<keyword evidence="3 5" id="KW-0479">Metal-binding</keyword>
<evidence type="ECO:0000256" key="5">
    <source>
        <dbReference type="HAMAP-Rule" id="MF_00265"/>
    </source>
</evidence>
<proteinExistence type="inferred from homology"/>
<dbReference type="CDD" id="cd18686">
    <property type="entry name" value="PIN_VapC-like"/>
    <property type="match status" value="1"/>
</dbReference>
<keyword evidence="5" id="KW-0800">Toxin</keyword>
<dbReference type="GO" id="GO:0016787">
    <property type="term" value="F:hydrolase activity"/>
    <property type="evidence" value="ECO:0007669"/>
    <property type="project" value="UniProtKB-KW"/>
</dbReference>
<evidence type="ECO:0000256" key="1">
    <source>
        <dbReference type="ARBA" id="ARBA00022649"/>
    </source>
</evidence>
<dbReference type="EC" id="3.1.-.-" evidence="5"/>
<dbReference type="InterPro" id="IPR029060">
    <property type="entry name" value="PIN-like_dom_sf"/>
</dbReference>